<evidence type="ECO:0000259" key="3">
    <source>
        <dbReference type="PROSITE" id="PS50158"/>
    </source>
</evidence>
<dbReference type="InterPro" id="IPR032567">
    <property type="entry name" value="RTL1-rel"/>
</dbReference>
<dbReference type="Proteomes" id="UP000250235">
    <property type="component" value="Unassembled WGS sequence"/>
</dbReference>
<dbReference type="Gene3D" id="4.10.60.10">
    <property type="entry name" value="Zinc finger, CCHC-type"/>
    <property type="match status" value="1"/>
</dbReference>
<evidence type="ECO:0000313" key="5">
    <source>
        <dbReference type="Proteomes" id="UP000250235"/>
    </source>
</evidence>
<proteinExistence type="predicted"/>
<keyword evidence="1" id="KW-0479">Metal-binding</keyword>
<dbReference type="Pfam" id="PF08284">
    <property type="entry name" value="RVP_2"/>
    <property type="match status" value="1"/>
</dbReference>
<evidence type="ECO:0000313" key="4">
    <source>
        <dbReference type="EMBL" id="KZV27777.1"/>
    </source>
</evidence>
<dbReference type="AlphaFoldDB" id="A0A2Z7B7C6"/>
<dbReference type="EMBL" id="KV010302">
    <property type="protein sequence ID" value="KZV27777.1"/>
    <property type="molecule type" value="Genomic_DNA"/>
</dbReference>
<dbReference type="InterPro" id="IPR001878">
    <property type="entry name" value="Znf_CCHC"/>
</dbReference>
<dbReference type="OrthoDB" id="1751882at2759"/>
<feature type="domain" description="CCHC-type" evidence="3">
    <location>
        <begin position="106"/>
        <end position="121"/>
    </location>
</feature>
<dbReference type="InterPro" id="IPR021109">
    <property type="entry name" value="Peptidase_aspartic_dom_sf"/>
</dbReference>
<reference evidence="4 5" key="1">
    <citation type="journal article" date="2015" name="Proc. Natl. Acad. Sci. U.S.A.">
        <title>The resurrection genome of Boea hygrometrica: A blueprint for survival of dehydration.</title>
        <authorList>
            <person name="Xiao L."/>
            <person name="Yang G."/>
            <person name="Zhang L."/>
            <person name="Yang X."/>
            <person name="Zhao S."/>
            <person name="Ji Z."/>
            <person name="Zhou Q."/>
            <person name="Hu M."/>
            <person name="Wang Y."/>
            <person name="Chen M."/>
            <person name="Xu Y."/>
            <person name="Jin H."/>
            <person name="Xiao X."/>
            <person name="Hu G."/>
            <person name="Bao F."/>
            <person name="Hu Y."/>
            <person name="Wan P."/>
            <person name="Li L."/>
            <person name="Deng X."/>
            <person name="Kuang T."/>
            <person name="Xiang C."/>
            <person name="Zhu J.K."/>
            <person name="Oliver M.J."/>
            <person name="He Y."/>
        </authorList>
    </citation>
    <scope>NUCLEOTIDE SEQUENCE [LARGE SCALE GENOMIC DNA]</scope>
    <source>
        <strain evidence="5">cv. XS01</strain>
    </source>
</reference>
<dbReference type="PANTHER" id="PTHR15503:SF45">
    <property type="entry name" value="RNA-DIRECTED DNA POLYMERASE HOMOLOG"/>
    <property type="match status" value="1"/>
</dbReference>
<keyword evidence="5" id="KW-1185">Reference proteome</keyword>
<dbReference type="Pfam" id="PF00098">
    <property type="entry name" value="zf-CCHC"/>
    <property type="match status" value="1"/>
</dbReference>
<evidence type="ECO:0000256" key="1">
    <source>
        <dbReference type="PROSITE-ProRule" id="PRU00047"/>
    </source>
</evidence>
<dbReference type="GO" id="GO:0008270">
    <property type="term" value="F:zinc ion binding"/>
    <property type="evidence" value="ECO:0007669"/>
    <property type="project" value="UniProtKB-KW"/>
</dbReference>
<name>A0A2Z7B7C6_9LAMI</name>
<accession>A0A2Z7B7C6</accession>
<organism evidence="4 5">
    <name type="scientific">Dorcoceras hygrometricum</name>
    <dbReference type="NCBI Taxonomy" id="472368"/>
    <lineage>
        <taxon>Eukaryota</taxon>
        <taxon>Viridiplantae</taxon>
        <taxon>Streptophyta</taxon>
        <taxon>Embryophyta</taxon>
        <taxon>Tracheophyta</taxon>
        <taxon>Spermatophyta</taxon>
        <taxon>Magnoliopsida</taxon>
        <taxon>eudicotyledons</taxon>
        <taxon>Gunneridae</taxon>
        <taxon>Pentapetalae</taxon>
        <taxon>asterids</taxon>
        <taxon>lamiids</taxon>
        <taxon>Lamiales</taxon>
        <taxon>Gesneriaceae</taxon>
        <taxon>Didymocarpoideae</taxon>
        <taxon>Trichosporeae</taxon>
        <taxon>Loxocarpinae</taxon>
        <taxon>Dorcoceras</taxon>
    </lineage>
</organism>
<dbReference type="PANTHER" id="PTHR15503">
    <property type="entry name" value="LDOC1 RELATED"/>
    <property type="match status" value="1"/>
</dbReference>
<evidence type="ECO:0000256" key="2">
    <source>
        <dbReference type="SAM" id="MobiDB-lite"/>
    </source>
</evidence>
<dbReference type="CDD" id="cd00303">
    <property type="entry name" value="retropepsin_like"/>
    <property type="match status" value="1"/>
</dbReference>
<dbReference type="GO" id="GO:0003676">
    <property type="term" value="F:nucleic acid binding"/>
    <property type="evidence" value="ECO:0007669"/>
    <property type="project" value="InterPro"/>
</dbReference>
<keyword evidence="1" id="KW-0862">Zinc</keyword>
<dbReference type="InterPro" id="IPR036875">
    <property type="entry name" value="Znf_CCHC_sf"/>
</dbReference>
<dbReference type="PROSITE" id="PS50158">
    <property type="entry name" value="ZF_CCHC"/>
    <property type="match status" value="1"/>
</dbReference>
<dbReference type="Gene3D" id="2.40.70.10">
    <property type="entry name" value="Acid Proteases"/>
    <property type="match status" value="1"/>
</dbReference>
<dbReference type="SUPFAM" id="SSF57756">
    <property type="entry name" value="Retrovirus zinc finger-like domains"/>
    <property type="match status" value="1"/>
</dbReference>
<dbReference type="SUPFAM" id="SSF50630">
    <property type="entry name" value="Acid proteases"/>
    <property type="match status" value="1"/>
</dbReference>
<gene>
    <name evidence="4" type="ORF">F511_40230</name>
</gene>
<feature type="region of interest" description="Disordered" evidence="2">
    <location>
        <begin position="48"/>
        <end position="79"/>
    </location>
</feature>
<dbReference type="SMART" id="SM00343">
    <property type="entry name" value="ZnF_C2HC"/>
    <property type="match status" value="1"/>
</dbReference>
<keyword evidence="1" id="KW-0863">Zinc-finger</keyword>
<sequence>MADNTLKMHQFKKGLNSRIQSPLAIYQATSLEDLIGAAIRAETDIKKREADNKNKRPLNVQTSYGGPKTKRPNLSNQGPATTPNLVLCTSCGHRHSGDCCKQSGACFKCGKLGHRIADCPEHQGPKAGSSNAPQNKPRLREDKPNARVFAMTQEEAENASDVVTGIIFINKMSAYVLFDCGDTHSFISRRFAKKLGLEPEILCEPYRVATPTNTIIETHKIYRNCKISVNDQSFSANLVQFNMVEFDVILGMDWLSKNHALVDCRVKSVKLQAPDKEELVYYGKIKERKSILSAFQA</sequence>
<protein>
    <recommendedName>
        <fullName evidence="3">CCHC-type domain-containing protein</fullName>
    </recommendedName>
</protein>